<accession>A0A8X7UM56</accession>
<evidence type="ECO:0000313" key="1">
    <source>
        <dbReference type="EMBL" id="KAG2283544.1"/>
    </source>
</evidence>
<reference evidence="1 2" key="1">
    <citation type="submission" date="2020-02" db="EMBL/GenBank/DDBJ databases">
        <authorList>
            <person name="Ma Q."/>
            <person name="Huang Y."/>
            <person name="Song X."/>
            <person name="Pei D."/>
        </authorList>
    </citation>
    <scope>NUCLEOTIDE SEQUENCE [LARGE SCALE GENOMIC DNA]</scope>
    <source>
        <strain evidence="1">Sxm20200214</strain>
        <tissue evidence="1">Leaf</tissue>
    </source>
</reference>
<organism evidence="1 2">
    <name type="scientific">Brassica carinata</name>
    <name type="common">Ethiopian mustard</name>
    <name type="synonym">Abyssinian cabbage</name>
    <dbReference type="NCBI Taxonomy" id="52824"/>
    <lineage>
        <taxon>Eukaryota</taxon>
        <taxon>Viridiplantae</taxon>
        <taxon>Streptophyta</taxon>
        <taxon>Embryophyta</taxon>
        <taxon>Tracheophyta</taxon>
        <taxon>Spermatophyta</taxon>
        <taxon>Magnoliopsida</taxon>
        <taxon>eudicotyledons</taxon>
        <taxon>Gunneridae</taxon>
        <taxon>Pentapetalae</taxon>
        <taxon>rosids</taxon>
        <taxon>malvids</taxon>
        <taxon>Brassicales</taxon>
        <taxon>Brassicaceae</taxon>
        <taxon>Brassiceae</taxon>
        <taxon>Brassica</taxon>
    </lineage>
</organism>
<protein>
    <submittedName>
        <fullName evidence="1">Uncharacterized protein</fullName>
    </submittedName>
</protein>
<keyword evidence="2" id="KW-1185">Reference proteome</keyword>
<name>A0A8X7UM56_BRACI</name>
<dbReference type="EMBL" id="JAAMPC010000011">
    <property type="protein sequence ID" value="KAG2283544.1"/>
    <property type="molecule type" value="Genomic_DNA"/>
</dbReference>
<evidence type="ECO:0000313" key="2">
    <source>
        <dbReference type="Proteomes" id="UP000886595"/>
    </source>
</evidence>
<dbReference type="AlphaFoldDB" id="A0A8X7UM56"/>
<proteinExistence type="predicted"/>
<gene>
    <name evidence="1" type="ORF">Bca52824_054764</name>
</gene>
<dbReference type="OrthoDB" id="10570952at2759"/>
<comment type="caution">
    <text evidence="1">The sequence shown here is derived from an EMBL/GenBank/DDBJ whole genome shotgun (WGS) entry which is preliminary data.</text>
</comment>
<dbReference type="Proteomes" id="UP000886595">
    <property type="component" value="Unassembled WGS sequence"/>
</dbReference>
<sequence length="281" mass="31646">MARSTILDFDDFFAGLPSGRCSLGPGELGRRKSLRKDHHYHQRGFLVKENVVPGGLLYRALKCAAVCGSNPEIIIRVLDRFGVAISQLNPLGIQHLIGVLILSYEHGLFLTVDHFGALLRFRSSRIRTAYILARRPLRELYPIVRKLRAIVLHQSSCSVSEDIIAVTEVNRSISFPIDEFSPCMSWGGVATLVISRITPCFSAAGLGCTNLSLPNSLWRKGSPEKDRSEQIPHRNNVLRKRSKRINEWTIVRQPPEQWDTTLLNGRAYTNEVKPLPRVEVK</sequence>